<dbReference type="PANTHER" id="PTHR33525">
    <property type="match status" value="1"/>
</dbReference>
<dbReference type="InterPro" id="IPR052340">
    <property type="entry name" value="RNase_Y/CdgJ"/>
</dbReference>
<dbReference type="InterPro" id="IPR013976">
    <property type="entry name" value="HDOD"/>
</dbReference>
<reference evidence="3 4" key="1">
    <citation type="submission" date="2018-05" db="EMBL/GenBank/DDBJ databases">
        <title>Vibrio limimaris sp. nov., isolated from marine sediment.</title>
        <authorList>
            <person name="Li C.-M."/>
        </authorList>
    </citation>
    <scope>NUCLEOTIDE SEQUENCE [LARGE SCALE GENOMIC DNA]</scope>
    <source>
        <strain evidence="3 4">E4404</strain>
    </source>
</reference>
<evidence type="ECO:0000313" key="3">
    <source>
        <dbReference type="EMBL" id="PWI33342.1"/>
    </source>
</evidence>
<dbReference type="Pfam" id="PF00563">
    <property type="entry name" value="EAL"/>
    <property type="match status" value="1"/>
</dbReference>
<dbReference type="InterPro" id="IPR014408">
    <property type="entry name" value="dGMP_Pdiesterase_EAL/HD-GYP"/>
</dbReference>
<dbReference type="PIRSF" id="PIRSF003180">
    <property type="entry name" value="DiGMPpdiest_YuxH"/>
    <property type="match status" value="1"/>
</dbReference>
<feature type="domain" description="EAL" evidence="1">
    <location>
        <begin position="1"/>
        <end position="207"/>
    </location>
</feature>
<dbReference type="PROSITE" id="PS51833">
    <property type="entry name" value="HDOD"/>
    <property type="match status" value="1"/>
</dbReference>
<dbReference type="SMART" id="SM00052">
    <property type="entry name" value="EAL"/>
    <property type="match status" value="1"/>
</dbReference>
<dbReference type="RefSeq" id="WP_109319926.1">
    <property type="nucleotide sequence ID" value="NZ_QFWT01000005.1"/>
</dbReference>
<dbReference type="GO" id="GO:0016301">
    <property type="term" value="F:kinase activity"/>
    <property type="evidence" value="ECO:0007669"/>
    <property type="project" value="UniProtKB-KW"/>
</dbReference>
<comment type="caution">
    <text evidence="3">The sequence shown here is derived from an EMBL/GenBank/DDBJ whole genome shotgun (WGS) entry which is preliminary data.</text>
</comment>
<dbReference type="Proteomes" id="UP000245362">
    <property type="component" value="Unassembled WGS sequence"/>
</dbReference>
<keyword evidence="4" id="KW-1185">Reference proteome</keyword>
<protein>
    <submittedName>
        <fullName evidence="3">Histidine kinase</fullName>
    </submittedName>
</protein>
<dbReference type="Pfam" id="PF08668">
    <property type="entry name" value="HDOD"/>
    <property type="match status" value="1"/>
</dbReference>
<dbReference type="OrthoDB" id="9804751at2"/>
<proteinExistence type="predicted"/>
<dbReference type="InterPro" id="IPR001633">
    <property type="entry name" value="EAL_dom"/>
</dbReference>
<dbReference type="PROSITE" id="PS50883">
    <property type="entry name" value="EAL"/>
    <property type="match status" value="1"/>
</dbReference>
<dbReference type="SUPFAM" id="SSF109604">
    <property type="entry name" value="HD-domain/PDEase-like"/>
    <property type="match status" value="1"/>
</dbReference>
<accession>A0A2U3B983</accession>
<name>A0A2U3B983_9VIBR</name>
<dbReference type="AlphaFoldDB" id="A0A2U3B983"/>
<dbReference type="SUPFAM" id="SSF141868">
    <property type="entry name" value="EAL domain-like"/>
    <property type="match status" value="1"/>
</dbReference>
<dbReference type="PANTHER" id="PTHR33525:SF4">
    <property type="entry name" value="CYCLIC DI-GMP PHOSPHODIESTERASE CDGJ"/>
    <property type="match status" value="1"/>
</dbReference>
<evidence type="ECO:0000259" key="2">
    <source>
        <dbReference type="PROSITE" id="PS51833"/>
    </source>
</evidence>
<dbReference type="Gene3D" id="1.10.3210.10">
    <property type="entry name" value="Hypothetical protein af1432"/>
    <property type="match status" value="1"/>
</dbReference>
<dbReference type="Gene3D" id="3.20.20.450">
    <property type="entry name" value="EAL domain"/>
    <property type="match status" value="1"/>
</dbReference>
<keyword evidence="3" id="KW-0808">Transferase</keyword>
<dbReference type="InterPro" id="IPR035919">
    <property type="entry name" value="EAL_sf"/>
</dbReference>
<evidence type="ECO:0000313" key="4">
    <source>
        <dbReference type="Proteomes" id="UP000245362"/>
    </source>
</evidence>
<evidence type="ECO:0000259" key="1">
    <source>
        <dbReference type="PROSITE" id="PS50883"/>
    </source>
</evidence>
<sequence length="411" mass="47576">MYSYVARQPVFNRKQHTVGYELLFRDGENNAFPKGIEENRATYRLIVENFIALGTNPNYHSSRCFINFPYLSIVRLLPLSLPKDKIVIEILETCEPTDELLAAIRHLHSNGYIIALDDFECTESWNRFLPYIHIIKLDVMQMGIEKACDYVRQQKANGLKSAFLAERVETPEEFEAALQAGFRFFQGYFFSKPHIVKQRYVSPDQVIALQLFTEVCRPEVNFNRVERILEKDVALSYKLLRFVNTMSTRLEKPISSFKQALVYLGEDRLKTFVSLIAASYMTNKKTRELNTLSMQRAQFCQLMSGYDIFRPHQDQAFIMGMFSLLDAMLDNKLDVLLESLPLSEIIKSALVKRDGPLGELLTLQESFEQADWQNFSFQCQKLGLQIEDVSNAFSEAQRWSRHVSQVMTTLS</sequence>
<gene>
    <name evidence="3" type="ORF">DI392_10835</name>
</gene>
<dbReference type="EMBL" id="QFWT01000005">
    <property type="protein sequence ID" value="PWI33342.1"/>
    <property type="molecule type" value="Genomic_DNA"/>
</dbReference>
<keyword evidence="3" id="KW-0418">Kinase</keyword>
<organism evidence="3 4">
    <name type="scientific">Vibrio albus</name>
    <dbReference type="NCBI Taxonomy" id="2200953"/>
    <lineage>
        <taxon>Bacteria</taxon>
        <taxon>Pseudomonadati</taxon>
        <taxon>Pseudomonadota</taxon>
        <taxon>Gammaproteobacteria</taxon>
        <taxon>Vibrionales</taxon>
        <taxon>Vibrionaceae</taxon>
        <taxon>Vibrio</taxon>
    </lineage>
</organism>
<feature type="domain" description="HDOD" evidence="2">
    <location>
        <begin position="201"/>
        <end position="388"/>
    </location>
</feature>